<dbReference type="EMBL" id="CAIIXF020000005">
    <property type="protein sequence ID" value="CAH1783306.1"/>
    <property type="molecule type" value="Genomic_DNA"/>
</dbReference>
<evidence type="ECO:0008006" key="9">
    <source>
        <dbReference type="Google" id="ProtNLM"/>
    </source>
</evidence>
<dbReference type="PROSITE" id="PS50003">
    <property type="entry name" value="PH_DOMAIN"/>
    <property type="match status" value="1"/>
</dbReference>
<dbReference type="PROSITE" id="PS50010">
    <property type="entry name" value="DH_2"/>
    <property type="match status" value="1"/>
</dbReference>
<dbReference type="Pfam" id="PF22697">
    <property type="entry name" value="SOS1_NGEF_PH"/>
    <property type="match status" value="1"/>
</dbReference>
<dbReference type="PANTHER" id="PTHR46006:SF8">
    <property type="entry name" value="DH DOMAIN-CONTAINING PROTEIN"/>
    <property type="match status" value="1"/>
</dbReference>
<dbReference type="InterPro" id="IPR000219">
    <property type="entry name" value="DH_dom"/>
</dbReference>
<comment type="subcellular location">
    <subcellularLocation>
        <location evidence="1">Cytoplasm</location>
    </subcellularLocation>
</comment>
<dbReference type="InterPro" id="IPR035899">
    <property type="entry name" value="DBL_dom_sf"/>
</dbReference>
<dbReference type="InterPro" id="IPR001331">
    <property type="entry name" value="GDS_CDC24_CS"/>
</dbReference>
<evidence type="ECO:0000259" key="6">
    <source>
        <dbReference type="PROSITE" id="PS50010"/>
    </source>
</evidence>
<dbReference type="InterPro" id="IPR051480">
    <property type="entry name" value="Endocytic_GEF_Adapter"/>
</dbReference>
<dbReference type="SUPFAM" id="SSF48065">
    <property type="entry name" value="DBL homology domain (DH-domain)"/>
    <property type="match status" value="1"/>
</dbReference>
<reference evidence="7" key="1">
    <citation type="submission" date="2022-03" db="EMBL/GenBank/DDBJ databases">
        <authorList>
            <person name="Martin C."/>
        </authorList>
    </citation>
    <scope>NUCLEOTIDE SEQUENCE</scope>
</reference>
<dbReference type="SMART" id="SM00325">
    <property type="entry name" value="RhoGEF"/>
    <property type="match status" value="1"/>
</dbReference>
<evidence type="ECO:0000256" key="2">
    <source>
        <dbReference type="ARBA" id="ARBA00022490"/>
    </source>
</evidence>
<keyword evidence="2" id="KW-0963">Cytoplasm</keyword>
<gene>
    <name evidence="7" type="ORF">OFUS_LOCUS9654</name>
</gene>
<dbReference type="Proteomes" id="UP000749559">
    <property type="component" value="Unassembled WGS sequence"/>
</dbReference>
<dbReference type="CDD" id="cd00160">
    <property type="entry name" value="RhoGEF"/>
    <property type="match status" value="1"/>
</dbReference>
<feature type="compositionally biased region" description="Low complexity" evidence="4">
    <location>
        <begin position="172"/>
        <end position="190"/>
    </location>
</feature>
<evidence type="ECO:0000256" key="1">
    <source>
        <dbReference type="ARBA" id="ARBA00004496"/>
    </source>
</evidence>
<dbReference type="PROSITE" id="PS00741">
    <property type="entry name" value="DH_1"/>
    <property type="match status" value="1"/>
</dbReference>
<feature type="region of interest" description="Disordered" evidence="4">
    <location>
        <begin position="172"/>
        <end position="202"/>
    </location>
</feature>
<dbReference type="GO" id="GO:0005085">
    <property type="term" value="F:guanyl-nucleotide exchange factor activity"/>
    <property type="evidence" value="ECO:0007669"/>
    <property type="project" value="UniProtKB-KW"/>
</dbReference>
<dbReference type="GO" id="GO:0035025">
    <property type="term" value="P:positive regulation of Rho protein signal transduction"/>
    <property type="evidence" value="ECO:0007669"/>
    <property type="project" value="TreeGrafter"/>
</dbReference>
<evidence type="ECO:0000313" key="7">
    <source>
        <dbReference type="EMBL" id="CAH1783306.1"/>
    </source>
</evidence>
<dbReference type="Pfam" id="PF00621">
    <property type="entry name" value="RhoGEF"/>
    <property type="match status" value="1"/>
</dbReference>
<feature type="compositionally biased region" description="Basic and acidic residues" evidence="4">
    <location>
        <begin position="191"/>
        <end position="202"/>
    </location>
</feature>
<evidence type="ECO:0000256" key="3">
    <source>
        <dbReference type="ARBA" id="ARBA00022658"/>
    </source>
</evidence>
<dbReference type="GO" id="GO:0005737">
    <property type="term" value="C:cytoplasm"/>
    <property type="evidence" value="ECO:0007669"/>
    <property type="project" value="UniProtKB-SubCell"/>
</dbReference>
<comment type="caution">
    <text evidence="7">The sequence shown here is derived from an EMBL/GenBank/DDBJ whole genome shotgun (WGS) entry which is preliminary data.</text>
</comment>
<name>A0A8S4NNW1_OWEFU</name>
<dbReference type="InterPro" id="IPR001849">
    <property type="entry name" value="PH_domain"/>
</dbReference>
<dbReference type="OrthoDB" id="1716625at2759"/>
<dbReference type="InterPro" id="IPR055251">
    <property type="entry name" value="SOS1_NGEF_PH"/>
</dbReference>
<keyword evidence="3" id="KW-0344">Guanine-nucleotide releasing factor</keyword>
<feature type="domain" description="DH" evidence="6">
    <location>
        <begin position="224"/>
        <end position="406"/>
    </location>
</feature>
<feature type="domain" description="PH" evidence="5">
    <location>
        <begin position="435"/>
        <end position="549"/>
    </location>
</feature>
<dbReference type="Gene3D" id="1.20.900.10">
    <property type="entry name" value="Dbl homology (DH) domain"/>
    <property type="match status" value="1"/>
</dbReference>
<feature type="region of interest" description="Disordered" evidence="4">
    <location>
        <begin position="1"/>
        <end position="25"/>
    </location>
</feature>
<dbReference type="AlphaFoldDB" id="A0A8S4NNW1"/>
<evidence type="ECO:0000256" key="4">
    <source>
        <dbReference type="SAM" id="MobiDB-lite"/>
    </source>
</evidence>
<dbReference type="InterPro" id="IPR011993">
    <property type="entry name" value="PH-like_dom_sf"/>
</dbReference>
<keyword evidence="8" id="KW-1185">Reference proteome</keyword>
<accession>A0A8S4NNW1</accession>
<dbReference type="Gene3D" id="2.30.29.30">
    <property type="entry name" value="Pleckstrin-homology domain (PH domain)/Phosphotyrosine-binding domain (PTB)"/>
    <property type="match status" value="1"/>
</dbReference>
<protein>
    <recommendedName>
        <fullName evidence="9">Rho guanine nucleotide exchange factor 3</fullName>
    </recommendedName>
</protein>
<organism evidence="7 8">
    <name type="scientific">Owenia fusiformis</name>
    <name type="common">Polychaete worm</name>
    <dbReference type="NCBI Taxonomy" id="6347"/>
    <lineage>
        <taxon>Eukaryota</taxon>
        <taxon>Metazoa</taxon>
        <taxon>Spiralia</taxon>
        <taxon>Lophotrochozoa</taxon>
        <taxon>Annelida</taxon>
        <taxon>Polychaeta</taxon>
        <taxon>Sedentaria</taxon>
        <taxon>Canalipalpata</taxon>
        <taxon>Sabellida</taxon>
        <taxon>Oweniida</taxon>
        <taxon>Oweniidae</taxon>
        <taxon>Owenia</taxon>
    </lineage>
</organism>
<dbReference type="GO" id="GO:0035556">
    <property type="term" value="P:intracellular signal transduction"/>
    <property type="evidence" value="ECO:0007669"/>
    <property type="project" value="InterPro"/>
</dbReference>
<evidence type="ECO:0000259" key="5">
    <source>
        <dbReference type="PROSITE" id="PS50003"/>
    </source>
</evidence>
<evidence type="ECO:0000313" key="8">
    <source>
        <dbReference type="Proteomes" id="UP000749559"/>
    </source>
</evidence>
<dbReference type="SUPFAM" id="SSF50729">
    <property type="entry name" value="PH domain-like"/>
    <property type="match status" value="1"/>
</dbReference>
<dbReference type="SMART" id="SM00233">
    <property type="entry name" value="PH"/>
    <property type="match status" value="1"/>
</dbReference>
<sequence>MAELDDIFSPPTGSENHRLKRKKSKLLRRDSLASFKNLLTRKDSTASMKSTLSRKDSISSIDSIQSTLSRKDSNSSIVSFNSLKSPKLKRKGSNASEISFKSPFNLVRKRKRKGGEVEEDNISVKSLDMGTSKKRITWRDSKRRRSLVHMSSILSPVNQAVNKVFSKSLSFKNLKSPKPSKPNKCSTTPYREPRPTPTKRRETISWSESVGSGVKKLFSNLQIKRQEGIFELFQGEKDLIEDLNMVKDTYQKSIMKLGLMTEAEQNKIFGIIGILVPLHENLVKIIEGAKKEDETIEGIGKILVEWVPNLYCYIPYCSNQVYAKDLLEQKKSDKKLQDFLERCQLSSFSRKLDLWSFLDLPRSRLVKYPLLLKNIQKLTPDEHEDCELLEEAIQSIEKIIETVDQKAGEAKCKFTIERLEFLDERGKDIIARQKHLLCEGVLRNNRGTKLHVFLFEEICVLARPATRNDRLCYQVYRQPIPVSEMIFEDLADGEKNSGSFRNAFTPGQSSKFMFKLSFEDKTRGQSHTLIANDEHDKLQWTSCLKKVVPERKPSTTQSDESDC</sequence>
<dbReference type="PANTHER" id="PTHR46006">
    <property type="entry name" value="RHO GUANINE NUCLEOTIDE EXCHANGE FACTOR AT 64C, ISOFORM A"/>
    <property type="match status" value="1"/>
</dbReference>
<proteinExistence type="predicted"/>